<organism evidence="4">
    <name type="scientific">Brugia timori</name>
    <dbReference type="NCBI Taxonomy" id="42155"/>
    <lineage>
        <taxon>Eukaryota</taxon>
        <taxon>Metazoa</taxon>
        <taxon>Ecdysozoa</taxon>
        <taxon>Nematoda</taxon>
        <taxon>Chromadorea</taxon>
        <taxon>Rhabditida</taxon>
        <taxon>Spirurina</taxon>
        <taxon>Spiruromorpha</taxon>
        <taxon>Filarioidea</taxon>
        <taxon>Onchocercidae</taxon>
        <taxon>Brugia</taxon>
    </lineage>
</organism>
<dbReference type="WBParaSite" id="BTMF_0000077501-mRNA-1">
    <property type="protein sequence ID" value="BTMF_0000077501-mRNA-1"/>
    <property type="gene ID" value="BTMF_0000077501"/>
</dbReference>
<protein>
    <submittedName>
        <fullName evidence="4">DUF2474 domain-containing protein</fullName>
    </submittedName>
</protein>
<dbReference type="AlphaFoldDB" id="A0A0R3Q3B3"/>
<proteinExistence type="predicted"/>
<dbReference type="Proteomes" id="UP000280834">
    <property type="component" value="Unassembled WGS sequence"/>
</dbReference>
<evidence type="ECO:0000313" key="4">
    <source>
        <dbReference type="WBParaSite" id="BTMF_0000077501-mRNA-1"/>
    </source>
</evidence>
<keyword evidence="1" id="KW-0812">Transmembrane</keyword>
<accession>A0A0R3Q3B3</accession>
<reference evidence="2 3" key="2">
    <citation type="submission" date="2018-11" db="EMBL/GenBank/DDBJ databases">
        <authorList>
            <consortium name="Pathogen Informatics"/>
        </authorList>
    </citation>
    <scope>NUCLEOTIDE SEQUENCE [LARGE SCALE GENOMIC DNA]</scope>
</reference>
<evidence type="ECO:0000313" key="3">
    <source>
        <dbReference type="Proteomes" id="UP000280834"/>
    </source>
</evidence>
<keyword evidence="1" id="KW-0472">Membrane</keyword>
<name>A0A0R3Q3B3_9BILA</name>
<reference evidence="4" key="1">
    <citation type="submission" date="2017-02" db="UniProtKB">
        <authorList>
            <consortium name="WormBaseParasite"/>
        </authorList>
    </citation>
    <scope>IDENTIFICATION</scope>
</reference>
<evidence type="ECO:0000313" key="2">
    <source>
        <dbReference type="EMBL" id="VDO06866.1"/>
    </source>
</evidence>
<keyword evidence="1" id="KW-1133">Transmembrane helix</keyword>
<gene>
    <name evidence="2" type="ORF">BTMF_LOCUS145</name>
</gene>
<sequence length="33" mass="3804">MLNEARLVVWMVWLGWVAVGKWSLVVLHKLVGL</sequence>
<dbReference type="EMBL" id="UZAG01000052">
    <property type="protein sequence ID" value="VDO06866.1"/>
    <property type="molecule type" value="Genomic_DNA"/>
</dbReference>
<keyword evidence="3" id="KW-1185">Reference proteome</keyword>
<feature type="transmembrane region" description="Helical" evidence="1">
    <location>
        <begin position="7"/>
        <end position="27"/>
    </location>
</feature>
<evidence type="ECO:0000256" key="1">
    <source>
        <dbReference type="SAM" id="Phobius"/>
    </source>
</evidence>